<accession>G9KD77</accession>
<name>G9KD77_MUSPF</name>
<organism evidence="2">
    <name type="scientific">Mustela putorius furo</name>
    <name type="common">European domestic ferret</name>
    <name type="synonym">Mustela furo</name>
    <dbReference type="NCBI Taxonomy" id="9669"/>
    <lineage>
        <taxon>Eukaryota</taxon>
        <taxon>Metazoa</taxon>
        <taxon>Chordata</taxon>
        <taxon>Craniata</taxon>
        <taxon>Vertebrata</taxon>
        <taxon>Euteleostomi</taxon>
        <taxon>Mammalia</taxon>
        <taxon>Eutheria</taxon>
        <taxon>Laurasiatheria</taxon>
        <taxon>Carnivora</taxon>
        <taxon>Caniformia</taxon>
        <taxon>Musteloidea</taxon>
        <taxon>Mustelidae</taxon>
        <taxon>Mustelinae</taxon>
        <taxon>Mustela</taxon>
    </lineage>
</organism>
<protein>
    <submittedName>
        <fullName evidence="2">Nuclear factor of kappa light polypeptide protein enhancer in B-cells inhibitor, alpha</fullName>
    </submittedName>
</protein>
<dbReference type="EMBL" id="JP014254">
    <property type="protein sequence ID" value="AES02852.1"/>
    <property type="molecule type" value="mRNA"/>
</dbReference>
<feature type="non-terminal residue" evidence="2">
    <location>
        <position position="76"/>
    </location>
</feature>
<evidence type="ECO:0000313" key="2">
    <source>
        <dbReference type="EMBL" id="AES02852.1"/>
    </source>
</evidence>
<reference evidence="2" key="1">
    <citation type="journal article" date="2013" name="J. Virol.">
        <title>Sequencing, annotation, and characterization of the influenza ferret infectome.</title>
        <authorList>
            <person name="Leon A.J."/>
            <person name="Banner D."/>
            <person name="Xu L."/>
            <person name="Ran L."/>
            <person name="Peng Z."/>
            <person name="Yi K."/>
            <person name="Chen C."/>
            <person name="Xu F."/>
            <person name="Huang J."/>
            <person name="Zhao Z."/>
            <person name="Lin Z."/>
            <person name="Huang S.H."/>
            <person name="Fang Y."/>
            <person name="Kelvin A.A."/>
            <person name="Ross T.M."/>
            <person name="Farooqui A."/>
            <person name="Kelvin D.J."/>
        </authorList>
    </citation>
    <scope>NUCLEOTIDE SEQUENCE</scope>
    <source>
        <tissue evidence="2">Lungs</tissue>
    </source>
</reference>
<feature type="non-terminal residue" evidence="2">
    <location>
        <position position="1"/>
    </location>
</feature>
<sequence length="76" mass="8405">GKQVPTSSHHFHSSFRKDQESERTGGSANPTEELHNRSAFTGISAVHEPKSNRSWETPGKEGFLPRDGITECKQQG</sequence>
<evidence type="ECO:0000256" key="1">
    <source>
        <dbReference type="SAM" id="MobiDB-lite"/>
    </source>
</evidence>
<feature type="region of interest" description="Disordered" evidence="1">
    <location>
        <begin position="1"/>
        <end position="76"/>
    </location>
</feature>
<proteinExistence type="evidence at transcript level"/>
<dbReference type="AlphaFoldDB" id="G9KD77"/>